<evidence type="ECO:0000313" key="4">
    <source>
        <dbReference type="Proteomes" id="UP000003157"/>
    </source>
</evidence>
<dbReference type="Pfam" id="PF00072">
    <property type="entry name" value="Response_reg"/>
    <property type="match status" value="1"/>
</dbReference>
<protein>
    <recommendedName>
        <fullName evidence="2">Response regulatory domain-containing protein</fullName>
    </recommendedName>
</protein>
<organism evidence="3 4">
    <name type="scientific">Coprobacillus cateniformis</name>
    <dbReference type="NCBI Taxonomy" id="100884"/>
    <lineage>
        <taxon>Bacteria</taxon>
        <taxon>Bacillati</taxon>
        <taxon>Bacillota</taxon>
        <taxon>Erysipelotrichia</taxon>
        <taxon>Erysipelotrichales</taxon>
        <taxon>Coprobacillaceae</taxon>
        <taxon>Coprobacillus</taxon>
    </lineage>
</organism>
<dbReference type="InterPro" id="IPR011006">
    <property type="entry name" value="CheY-like_superfamily"/>
</dbReference>
<dbReference type="InterPro" id="IPR007492">
    <property type="entry name" value="LytTR_DNA-bd_dom"/>
</dbReference>
<dbReference type="AlphaFoldDB" id="E7G761"/>
<sequence length="235" mass="28007">MFNIAILDDEHDCLDLLSKEINVILFSRKIEYKIKTFFKSDDFLDYAKLNSINLLFLDIDMPGCNGITFSKNIYKTMPNCSIIFMTSHSEYMKEAFNLNVFAFIDKSEIKERLSNTLYSFIDEYIDISHLVLPTPEGDIFLAENEIVFFEKVNRKIYLQTKNKYIQIYYKNLKDIYALIKSPYIIYSNQSCIVNLFWIEKIKNNEIFFKNLDVTQFISRKMKTNFDLILLDYEER</sequence>
<feature type="modified residue" description="4-aspartylphosphate" evidence="1">
    <location>
        <position position="58"/>
    </location>
</feature>
<reference evidence="3 4" key="1">
    <citation type="submission" date="2010-12" db="EMBL/GenBank/DDBJ databases">
        <title>The Genome Sequence of Coprobacillus sp. strain 29_1.</title>
        <authorList>
            <consortium name="The Broad Institute Genome Sequencing Platform"/>
            <person name="Earl A."/>
            <person name="Ward D."/>
            <person name="Feldgarden M."/>
            <person name="Gevers D."/>
            <person name="Daigneault M."/>
            <person name="Sibley C.D."/>
            <person name="White A."/>
            <person name="Strauss J."/>
            <person name="Allen-Vercoe E."/>
            <person name="Young S.K."/>
            <person name="Zeng Q."/>
            <person name="Gargeya S."/>
            <person name="Fitzgerald M."/>
            <person name="Haas B."/>
            <person name="Abouelleil A."/>
            <person name="Alvarado L."/>
            <person name="Arachchi H.M."/>
            <person name="Berlin A."/>
            <person name="Brown A."/>
            <person name="Chapman S.B."/>
            <person name="Chen Z."/>
            <person name="Dunbar C."/>
            <person name="Freedman E."/>
            <person name="Gearin G."/>
            <person name="Gellesch M."/>
            <person name="Goldberg J."/>
            <person name="Griggs A."/>
            <person name="Gujja S."/>
            <person name="Heilman E."/>
            <person name="Heiman D."/>
            <person name="Howarth C."/>
            <person name="Larson L."/>
            <person name="Lui A."/>
            <person name="MacDonald P.J.P."/>
            <person name="Mehta T."/>
            <person name="Montmayeur A."/>
            <person name="Murphy C."/>
            <person name="Neiman D."/>
            <person name="Pearson M."/>
            <person name="Priest M."/>
            <person name="Roberts A."/>
            <person name="Saif S."/>
            <person name="Shea T."/>
            <person name="Shenoy N."/>
            <person name="Sisk P."/>
            <person name="Stolte C."/>
            <person name="Sykes S."/>
            <person name="White J."/>
            <person name="Yandava C."/>
            <person name="Nusbaum C."/>
            <person name="Birren B."/>
        </authorList>
    </citation>
    <scope>NUCLEOTIDE SEQUENCE [LARGE SCALE GENOMIC DNA]</scope>
    <source>
        <strain evidence="3 4">29_1</strain>
    </source>
</reference>
<dbReference type="RefSeq" id="WP_008787715.1">
    <property type="nucleotide sequence ID" value="NZ_AKCB01000001.1"/>
</dbReference>
<dbReference type="eggNOG" id="COG3279">
    <property type="taxonomic scope" value="Bacteria"/>
</dbReference>
<dbReference type="Gene3D" id="2.40.50.1020">
    <property type="entry name" value="LytTr DNA-binding domain"/>
    <property type="match status" value="1"/>
</dbReference>
<dbReference type="PANTHER" id="PTHR37299">
    <property type="entry name" value="TRANSCRIPTIONAL REGULATOR-RELATED"/>
    <property type="match status" value="1"/>
</dbReference>
<evidence type="ECO:0000256" key="1">
    <source>
        <dbReference type="PROSITE-ProRule" id="PRU00169"/>
    </source>
</evidence>
<dbReference type="GeneID" id="78228988"/>
<comment type="caution">
    <text evidence="3">The sequence shown here is derived from an EMBL/GenBank/DDBJ whole genome shotgun (WGS) entry which is preliminary data.</text>
</comment>
<dbReference type="PANTHER" id="PTHR37299:SF1">
    <property type="entry name" value="STAGE 0 SPORULATION PROTEIN A HOMOLOG"/>
    <property type="match status" value="1"/>
</dbReference>
<dbReference type="GO" id="GO:0000156">
    <property type="term" value="F:phosphorelay response regulator activity"/>
    <property type="evidence" value="ECO:0007669"/>
    <property type="project" value="InterPro"/>
</dbReference>
<dbReference type="EMBL" id="ADKX01000008">
    <property type="protein sequence ID" value="EFW06139.1"/>
    <property type="molecule type" value="Genomic_DNA"/>
</dbReference>
<dbReference type="InterPro" id="IPR046947">
    <property type="entry name" value="LytR-like"/>
</dbReference>
<dbReference type="Pfam" id="PF04397">
    <property type="entry name" value="LytTR"/>
    <property type="match status" value="1"/>
</dbReference>
<dbReference type="GO" id="GO:0003677">
    <property type="term" value="F:DNA binding"/>
    <property type="evidence" value="ECO:0007669"/>
    <property type="project" value="InterPro"/>
</dbReference>
<dbReference type="PROSITE" id="PS50110">
    <property type="entry name" value="RESPONSE_REGULATORY"/>
    <property type="match status" value="1"/>
</dbReference>
<keyword evidence="4" id="KW-1185">Reference proteome</keyword>
<evidence type="ECO:0000259" key="2">
    <source>
        <dbReference type="PROSITE" id="PS50110"/>
    </source>
</evidence>
<dbReference type="SUPFAM" id="SSF52172">
    <property type="entry name" value="CheY-like"/>
    <property type="match status" value="1"/>
</dbReference>
<dbReference type="STRING" id="100884.GCA_000269565_01107"/>
<feature type="domain" description="Response regulatory" evidence="2">
    <location>
        <begin position="3"/>
        <end position="121"/>
    </location>
</feature>
<evidence type="ECO:0000313" key="3">
    <source>
        <dbReference type="EMBL" id="EFW06139.1"/>
    </source>
</evidence>
<dbReference type="SMART" id="SM00850">
    <property type="entry name" value="LytTR"/>
    <property type="match status" value="1"/>
</dbReference>
<keyword evidence="1" id="KW-0597">Phosphoprotein</keyword>
<dbReference type="HOGENOM" id="CLU_000445_14_2_9"/>
<dbReference type="Gene3D" id="3.40.50.2300">
    <property type="match status" value="1"/>
</dbReference>
<dbReference type="InterPro" id="IPR001789">
    <property type="entry name" value="Sig_transdc_resp-reg_receiver"/>
</dbReference>
<proteinExistence type="predicted"/>
<dbReference type="OrthoDB" id="1653482at2"/>
<accession>E7G761</accession>
<dbReference type="Proteomes" id="UP000003157">
    <property type="component" value="Unassembled WGS sequence"/>
</dbReference>
<dbReference type="SMART" id="SM00448">
    <property type="entry name" value="REC"/>
    <property type="match status" value="1"/>
</dbReference>
<name>E7G761_9FIRM</name>
<gene>
    <name evidence="3" type="ORF">HMPREF9488_00599</name>
</gene>